<comment type="subcellular location">
    <subcellularLocation>
        <location evidence="1">Membrane</location>
        <topology evidence="1">Multi-pass membrane protein</topology>
    </subcellularLocation>
</comment>
<dbReference type="Gene3D" id="1.20.1250.20">
    <property type="entry name" value="MFS general substrate transporter like domains"/>
    <property type="match status" value="1"/>
</dbReference>
<evidence type="ECO:0000313" key="9">
    <source>
        <dbReference type="EMBL" id="KAL0266939.1"/>
    </source>
</evidence>
<reference evidence="9" key="1">
    <citation type="journal article" date="2024" name="Gigascience">
        <title>Chromosome-level genome of the poultry shaft louse Menopon gallinae provides insight into the host-switching and adaptive evolution of parasitic lice.</title>
        <authorList>
            <person name="Xu Y."/>
            <person name="Ma L."/>
            <person name="Liu S."/>
            <person name="Liang Y."/>
            <person name="Liu Q."/>
            <person name="He Z."/>
            <person name="Tian L."/>
            <person name="Duan Y."/>
            <person name="Cai W."/>
            <person name="Li H."/>
            <person name="Song F."/>
        </authorList>
    </citation>
    <scope>NUCLEOTIDE SEQUENCE</scope>
    <source>
        <strain evidence="9">Cailab_2023a</strain>
    </source>
</reference>
<proteinExistence type="inferred from homology"/>
<keyword evidence="3" id="KW-0813">Transport</keyword>
<sequence>MRVPDLRNDDKSAKDTGTADFETALEYTKFGKFHIALIIIGGFCYLATGFEYGLHAYIFPFAQCDLEITPSQMGIINALFLGGSIICSFVWGVVADTVGRRKVLILSMFLDGVSTVIASFSTSFYIFAAVRFVSGFMIGAPGCLATSYVGEFCVNRHRTRAICTIGFCWTFAWMLLPGVAWLIIPTSFFHFVTPFMEYHSWRAFVFFIGMPPIIAAFLLYFLPETPKFLFIQGRESEAIAVLQKIFRSNTGRSEDEYPVMRLVSTYSSDATPRAPTADGLEPAKKGKSFGEVCSGMVYQTKEVFTPPHLQKAILCSSIYFANFFGYYGLGLWLPELFNRFEAFYAQHPNESITVCELSQLNSYSNSSFSDDEASMQDMLNGCGERTINLGVFINTFIIGAVTCIGNMLAIVLSNRVGGRILSVVAGLLAGVSAIAVYSMQTMVAIVAVNCLFMMGIGTAMVTLSSCAVNLYPTSIRYVFRRISLLF</sequence>
<dbReference type="EMBL" id="JARGDH010000005">
    <property type="protein sequence ID" value="KAL0266939.1"/>
    <property type="molecule type" value="Genomic_DNA"/>
</dbReference>
<dbReference type="GO" id="GO:0022857">
    <property type="term" value="F:transmembrane transporter activity"/>
    <property type="evidence" value="ECO:0007669"/>
    <property type="project" value="InterPro"/>
</dbReference>
<evidence type="ECO:0000256" key="5">
    <source>
        <dbReference type="ARBA" id="ARBA00022989"/>
    </source>
</evidence>
<keyword evidence="4 7" id="KW-0812">Transmembrane</keyword>
<feature type="transmembrane region" description="Helical" evidence="7">
    <location>
        <begin position="204"/>
        <end position="222"/>
    </location>
</feature>
<dbReference type="PANTHER" id="PTHR23511:SF38">
    <property type="entry name" value="SYNAPTIC VESICLE 2-RELATED PROTEIN-LIKE PROTEIN"/>
    <property type="match status" value="1"/>
</dbReference>
<evidence type="ECO:0000256" key="2">
    <source>
        <dbReference type="ARBA" id="ARBA00008335"/>
    </source>
</evidence>
<evidence type="ECO:0000256" key="1">
    <source>
        <dbReference type="ARBA" id="ARBA00004141"/>
    </source>
</evidence>
<dbReference type="PROSITE" id="PS00217">
    <property type="entry name" value="SUGAR_TRANSPORT_2"/>
    <property type="match status" value="1"/>
</dbReference>
<dbReference type="SUPFAM" id="SSF103473">
    <property type="entry name" value="MFS general substrate transporter"/>
    <property type="match status" value="1"/>
</dbReference>
<feature type="transmembrane region" description="Helical" evidence="7">
    <location>
        <begin position="420"/>
        <end position="439"/>
    </location>
</feature>
<feature type="transmembrane region" description="Helical" evidence="7">
    <location>
        <begin position="445"/>
        <end position="471"/>
    </location>
</feature>
<accession>A0AAW2HAP2</accession>
<comment type="similarity">
    <text evidence="2">Belongs to the major facilitator superfamily.</text>
</comment>
<dbReference type="InterPro" id="IPR005828">
    <property type="entry name" value="MFS_sugar_transport-like"/>
</dbReference>
<evidence type="ECO:0000256" key="7">
    <source>
        <dbReference type="SAM" id="Phobius"/>
    </source>
</evidence>
<feature type="transmembrane region" description="Helical" evidence="7">
    <location>
        <begin position="103"/>
        <end position="126"/>
    </location>
</feature>
<keyword evidence="6 7" id="KW-0472">Membrane</keyword>
<comment type="caution">
    <text evidence="9">The sequence shown here is derived from an EMBL/GenBank/DDBJ whole genome shotgun (WGS) entry which is preliminary data.</text>
</comment>
<dbReference type="InterPro" id="IPR005829">
    <property type="entry name" value="Sugar_transporter_CS"/>
</dbReference>
<keyword evidence="5 7" id="KW-1133">Transmembrane helix</keyword>
<name>A0AAW2HAP2_9NEOP</name>
<dbReference type="InterPro" id="IPR020846">
    <property type="entry name" value="MFS_dom"/>
</dbReference>
<evidence type="ECO:0000256" key="4">
    <source>
        <dbReference type="ARBA" id="ARBA00022692"/>
    </source>
</evidence>
<gene>
    <name evidence="9" type="ORF">PYX00_009343</name>
</gene>
<dbReference type="GO" id="GO:0016020">
    <property type="term" value="C:membrane"/>
    <property type="evidence" value="ECO:0007669"/>
    <property type="project" value="UniProtKB-SubCell"/>
</dbReference>
<organism evidence="9">
    <name type="scientific">Menopon gallinae</name>
    <name type="common">poultry shaft louse</name>
    <dbReference type="NCBI Taxonomy" id="328185"/>
    <lineage>
        <taxon>Eukaryota</taxon>
        <taxon>Metazoa</taxon>
        <taxon>Ecdysozoa</taxon>
        <taxon>Arthropoda</taxon>
        <taxon>Hexapoda</taxon>
        <taxon>Insecta</taxon>
        <taxon>Pterygota</taxon>
        <taxon>Neoptera</taxon>
        <taxon>Paraneoptera</taxon>
        <taxon>Psocodea</taxon>
        <taxon>Troctomorpha</taxon>
        <taxon>Phthiraptera</taxon>
        <taxon>Amblycera</taxon>
        <taxon>Menoponidae</taxon>
        <taxon>Menopon</taxon>
    </lineage>
</organism>
<feature type="transmembrane region" description="Helical" evidence="7">
    <location>
        <begin position="132"/>
        <end position="150"/>
    </location>
</feature>
<evidence type="ECO:0000256" key="3">
    <source>
        <dbReference type="ARBA" id="ARBA00022448"/>
    </source>
</evidence>
<feature type="transmembrane region" description="Helical" evidence="7">
    <location>
        <begin position="35"/>
        <end position="54"/>
    </location>
</feature>
<feature type="transmembrane region" description="Helical" evidence="7">
    <location>
        <begin position="312"/>
        <end position="333"/>
    </location>
</feature>
<feature type="transmembrane region" description="Helical" evidence="7">
    <location>
        <begin position="74"/>
        <end position="94"/>
    </location>
</feature>
<feature type="transmembrane region" description="Helical" evidence="7">
    <location>
        <begin position="162"/>
        <end position="184"/>
    </location>
</feature>
<feature type="domain" description="Major facilitator superfamily (MFS) profile" evidence="8">
    <location>
        <begin position="37"/>
        <end position="486"/>
    </location>
</feature>
<evidence type="ECO:0000259" key="8">
    <source>
        <dbReference type="PROSITE" id="PS50850"/>
    </source>
</evidence>
<protein>
    <recommendedName>
        <fullName evidence="8">Major facilitator superfamily (MFS) profile domain-containing protein</fullName>
    </recommendedName>
</protein>
<dbReference type="PANTHER" id="PTHR23511">
    <property type="entry name" value="SYNAPTIC VESICLE GLYCOPROTEIN 2"/>
    <property type="match status" value="1"/>
</dbReference>
<dbReference type="PROSITE" id="PS50850">
    <property type="entry name" value="MFS"/>
    <property type="match status" value="1"/>
</dbReference>
<feature type="transmembrane region" description="Helical" evidence="7">
    <location>
        <begin position="387"/>
        <end position="413"/>
    </location>
</feature>
<evidence type="ECO:0000256" key="6">
    <source>
        <dbReference type="ARBA" id="ARBA00023136"/>
    </source>
</evidence>
<dbReference type="Pfam" id="PF00083">
    <property type="entry name" value="Sugar_tr"/>
    <property type="match status" value="1"/>
</dbReference>
<dbReference type="InterPro" id="IPR036259">
    <property type="entry name" value="MFS_trans_sf"/>
</dbReference>
<dbReference type="AlphaFoldDB" id="A0AAW2HAP2"/>